<comment type="caution">
    <text evidence="3">The sequence shown here is derived from an EMBL/GenBank/DDBJ whole genome shotgun (WGS) entry which is preliminary data.</text>
</comment>
<sequence>MTDLRPAKLFKNGSSQAVRLPAEFRFEGEEVFIRRDELTGDVILTTRPGASTWSSFFRAIRASDIPAGYLATRPMNKAAREVRHE</sequence>
<accession>A0A1V2VW77</accession>
<dbReference type="AlphaFoldDB" id="A0A1V2VW77"/>
<name>A0A1V2VW77_9BURK</name>
<dbReference type="GO" id="GO:0003677">
    <property type="term" value="F:DNA binding"/>
    <property type="evidence" value="ECO:0007669"/>
    <property type="project" value="UniProtKB-UniRule"/>
</dbReference>
<dbReference type="InterPro" id="IPR037914">
    <property type="entry name" value="SpoVT-AbrB_sf"/>
</dbReference>
<evidence type="ECO:0000259" key="2">
    <source>
        <dbReference type="PROSITE" id="PS51740"/>
    </source>
</evidence>
<keyword evidence="1" id="KW-0238">DNA-binding</keyword>
<dbReference type="Gene3D" id="2.10.260.10">
    <property type="match status" value="1"/>
</dbReference>
<dbReference type="SUPFAM" id="SSF89447">
    <property type="entry name" value="AbrB/MazE/MraZ-like"/>
    <property type="match status" value="1"/>
</dbReference>
<reference evidence="3 4" key="1">
    <citation type="submission" date="2016-08" db="EMBL/GenBank/DDBJ databases">
        <authorList>
            <person name="Seilhamer J.J."/>
        </authorList>
    </citation>
    <scope>NUCLEOTIDE SEQUENCE [LARGE SCALE GENOMIC DNA]</scope>
    <source>
        <strain evidence="3 4">VC14762</strain>
    </source>
</reference>
<dbReference type="EMBL" id="MUTJ01000092">
    <property type="protein sequence ID" value="ONU77762.1"/>
    <property type="molecule type" value="Genomic_DNA"/>
</dbReference>
<organism evidence="3 4">
    <name type="scientific">Burkholderia cenocepacia</name>
    <dbReference type="NCBI Taxonomy" id="95486"/>
    <lineage>
        <taxon>Bacteria</taxon>
        <taxon>Pseudomonadati</taxon>
        <taxon>Pseudomonadota</taxon>
        <taxon>Betaproteobacteria</taxon>
        <taxon>Burkholderiales</taxon>
        <taxon>Burkholderiaceae</taxon>
        <taxon>Burkholderia</taxon>
        <taxon>Burkholderia cepacia complex</taxon>
    </lineage>
</organism>
<evidence type="ECO:0000313" key="4">
    <source>
        <dbReference type="Proteomes" id="UP000188543"/>
    </source>
</evidence>
<dbReference type="Proteomes" id="UP000188543">
    <property type="component" value="Unassembled WGS sequence"/>
</dbReference>
<feature type="domain" description="SpoVT-AbrB" evidence="2">
    <location>
        <begin position="7"/>
        <end position="50"/>
    </location>
</feature>
<gene>
    <name evidence="3" type="ORF">A8E72_30730</name>
</gene>
<dbReference type="RefSeq" id="WP_077176641.1">
    <property type="nucleotide sequence ID" value="NZ_MUTB01000063.1"/>
</dbReference>
<dbReference type="InterPro" id="IPR007159">
    <property type="entry name" value="SpoVT-AbrB_dom"/>
</dbReference>
<proteinExistence type="predicted"/>
<dbReference type="Pfam" id="PF04014">
    <property type="entry name" value="MazE_antitoxin"/>
    <property type="match status" value="1"/>
</dbReference>
<evidence type="ECO:0000256" key="1">
    <source>
        <dbReference type="PROSITE-ProRule" id="PRU01076"/>
    </source>
</evidence>
<dbReference type="PROSITE" id="PS51740">
    <property type="entry name" value="SPOVT_ABRB"/>
    <property type="match status" value="1"/>
</dbReference>
<evidence type="ECO:0000313" key="3">
    <source>
        <dbReference type="EMBL" id="ONU77762.1"/>
    </source>
</evidence>
<protein>
    <submittedName>
        <fullName evidence="3">AbrB family transcriptional regulator</fullName>
    </submittedName>
</protein>